<organism evidence="2 3">
    <name type="scientific">Arabidopsis thaliana</name>
    <name type="common">Mouse-ear cress</name>
    <dbReference type="NCBI Taxonomy" id="3702"/>
    <lineage>
        <taxon>Eukaryota</taxon>
        <taxon>Viridiplantae</taxon>
        <taxon>Streptophyta</taxon>
        <taxon>Embryophyta</taxon>
        <taxon>Tracheophyta</taxon>
        <taxon>Spermatophyta</taxon>
        <taxon>Magnoliopsida</taxon>
        <taxon>eudicotyledons</taxon>
        <taxon>Gunneridae</taxon>
        <taxon>Pentapetalae</taxon>
        <taxon>rosids</taxon>
        <taxon>malvids</taxon>
        <taxon>Brassicales</taxon>
        <taxon>Brassicaceae</taxon>
        <taxon>Camelineae</taxon>
        <taxon>Arabidopsis</taxon>
    </lineage>
</organism>
<dbReference type="EMBL" id="LUHQ01000002">
    <property type="protein sequence ID" value="OAP08986.1"/>
    <property type="molecule type" value="Genomic_DNA"/>
</dbReference>
<dbReference type="PANTHER" id="PTHR36741:SF1">
    <property type="entry name" value="OS07G0100500 PROTEIN"/>
    <property type="match status" value="1"/>
</dbReference>
<proteinExistence type="predicted"/>
<protein>
    <submittedName>
        <fullName evidence="2">Uncharacterized protein</fullName>
    </submittedName>
</protein>
<dbReference type="ExpressionAtlas" id="A0A178VT07">
    <property type="expression patterns" value="baseline and differential"/>
</dbReference>
<dbReference type="EMBL" id="LUHQ01000002">
    <property type="protein sequence ID" value="OAP08985.1"/>
    <property type="molecule type" value="Genomic_DNA"/>
</dbReference>
<gene>
    <name evidence="2" type="ordered locus">AXX17_At2g36950</name>
</gene>
<comment type="caution">
    <text evidence="2">The sequence shown here is derived from an EMBL/GenBank/DDBJ whole genome shotgun (WGS) entry which is preliminary data.</text>
</comment>
<evidence type="ECO:0000313" key="3">
    <source>
        <dbReference type="Proteomes" id="UP000078284"/>
    </source>
</evidence>
<dbReference type="AlphaFoldDB" id="A0A178VT07"/>
<name>A0A178VT07_ARATH</name>
<reference evidence="2" key="2">
    <citation type="submission" date="2016-03" db="EMBL/GenBank/DDBJ databases">
        <title>Full-length assembly of Arabidopsis thaliana Ler reveals the complement of translocations and inversions.</title>
        <authorList>
            <person name="Zapata L."/>
            <person name="Schneeberger K."/>
            <person name="Ossowski S."/>
        </authorList>
    </citation>
    <scope>NUCLEOTIDE SEQUENCE [LARGE SCALE GENOMIC DNA]</scope>
    <source>
        <tissue evidence="2">Leaf</tissue>
    </source>
</reference>
<feature type="region of interest" description="Disordered" evidence="1">
    <location>
        <begin position="1"/>
        <end position="64"/>
    </location>
</feature>
<reference evidence="3" key="1">
    <citation type="journal article" date="2016" name="Proc. Natl. Acad. Sci. U.S.A.">
        <title>Chromosome-level assembly of Arabidopsis thaliana Ler reveals the extent of translocation and inversion polymorphisms.</title>
        <authorList>
            <person name="Zapata L."/>
            <person name="Ding J."/>
            <person name="Willing E.M."/>
            <person name="Hartwig B."/>
            <person name="Bezdan D."/>
            <person name="Jiao W.B."/>
            <person name="Patel V."/>
            <person name="Velikkakam James G."/>
            <person name="Koornneef M."/>
            <person name="Ossowski S."/>
            <person name="Schneeberger K."/>
        </authorList>
    </citation>
    <scope>NUCLEOTIDE SEQUENCE [LARGE SCALE GENOMIC DNA]</scope>
    <source>
        <strain evidence="3">cv. Landsberg erecta</strain>
    </source>
</reference>
<feature type="compositionally biased region" description="Basic and acidic residues" evidence="1">
    <location>
        <begin position="1"/>
        <end position="19"/>
    </location>
</feature>
<sequence length="156" mass="17346">MADSRKRDTGDDHQHRDDQPNDGDDLSISSSTTDDSQFNGTEGENELTRIESRVSDPLTDATGGDFLVGEDRVLRWLQALDMQVMGACRGDERLKPLLKLNVSNGMAEDRLLAHLSQHFEPAEIGMLARCFCIPLVSVRVGKIIKEGILMRPTPIR</sequence>
<dbReference type="Proteomes" id="UP000078284">
    <property type="component" value="Chromosome 2"/>
</dbReference>
<evidence type="ECO:0000256" key="1">
    <source>
        <dbReference type="SAM" id="MobiDB-lite"/>
    </source>
</evidence>
<evidence type="ECO:0000313" key="2">
    <source>
        <dbReference type="EMBL" id="OAP08986.1"/>
    </source>
</evidence>
<dbReference type="PANTHER" id="PTHR36741">
    <property type="entry name" value="OS07G0100500 PROTEIN"/>
    <property type="match status" value="1"/>
</dbReference>
<accession>A0A178VT07</accession>
<feature type="compositionally biased region" description="Low complexity" evidence="1">
    <location>
        <begin position="26"/>
        <end position="36"/>
    </location>
</feature>